<proteinExistence type="predicted"/>
<evidence type="ECO:0000313" key="2">
    <source>
        <dbReference type="Proteomes" id="UP001528920"/>
    </source>
</evidence>
<evidence type="ECO:0008006" key="3">
    <source>
        <dbReference type="Google" id="ProtNLM"/>
    </source>
</evidence>
<protein>
    <recommendedName>
        <fullName evidence="3">Galactose oxidase</fullName>
    </recommendedName>
</protein>
<dbReference type="InterPro" id="IPR015915">
    <property type="entry name" value="Kelch-typ_b-propeller"/>
</dbReference>
<dbReference type="EMBL" id="JAKJSC010000001">
    <property type="protein sequence ID" value="MDE5418510.1"/>
    <property type="molecule type" value="Genomic_DNA"/>
</dbReference>
<dbReference type="SUPFAM" id="SSF117281">
    <property type="entry name" value="Kelch motif"/>
    <property type="match status" value="1"/>
</dbReference>
<dbReference type="Gene3D" id="2.120.10.80">
    <property type="entry name" value="Kelch-type beta propeller"/>
    <property type="match status" value="1"/>
</dbReference>
<gene>
    <name evidence="1" type="ORF">L3049_10870</name>
</gene>
<keyword evidence="2" id="KW-1185">Reference proteome</keyword>
<name>A0ABT5VSV7_9BACT</name>
<comment type="caution">
    <text evidence="1">The sequence shown here is derived from an EMBL/GenBank/DDBJ whole genome shotgun (WGS) entry which is preliminary data.</text>
</comment>
<reference evidence="1 2" key="1">
    <citation type="submission" date="2022-01" db="EMBL/GenBank/DDBJ databases">
        <title>Labilibaculum sp. nov, a marine bacterium isolated from Antarctica.</title>
        <authorList>
            <person name="Dai W."/>
        </authorList>
    </citation>
    <scope>NUCLEOTIDE SEQUENCE [LARGE SCALE GENOMIC DNA]</scope>
    <source>
        <strain evidence="1 2">DW002</strain>
    </source>
</reference>
<organism evidence="1 2">
    <name type="scientific">Paralabilibaculum antarcticum</name>
    <dbReference type="NCBI Taxonomy" id="2912572"/>
    <lineage>
        <taxon>Bacteria</taxon>
        <taxon>Pseudomonadati</taxon>
        <taxon>Bacteroidota</taxon>
        <taxon>Bacteroidia</taxon>
        <taxon>Marinilabiliales</taxon>
        <taxon>Marinifilaceae</taxon>
        <taxon>Paralabilibaculum</taxon>
    </lineage>
</organism>
<sequence length="559" mass="64184">MIHSIYYPKQLNKSLLVIANICLFFLLIACTKEDIITIHQPQTEIVSIQKTSITSFKVKARFNFGINTEIIDAGLILKDEITNKEISRIKYNEHADAIHFGEVEFTALEIDQSYKVCSYINHADGTSTSPESLTNTILGKLNFTYTGARNDTLHLNRGDHLSFNLESDNLLYANSFTLLLGENEISLHSGTIMERDNKFIYSLSIYIPSVLLPNTYPITYKIDDVAFETNGKLNILEGVWSEIDGTPHISNPFPSQKYYSFKFNNYAYVIHKSFVFEKGIPFRKLNLDNYEWEILPYAFPATTGFDIDAYVVFATQIENTAYVFLKRISSVPNYEDINEIWKFDLLNETWEFLSNFPGETLYDCGFFTCGTNIYLGRWDNRLENHDQISYSSWSYNTITNEWNTIADFPITDRIINTCYSNNSKGYVVLGGSPYKFGVSAKDPEYSNKKGDIWEYAPSENLWTKKDIFPGILRFDAQSINFNNAIYIIGGNEVIDYYKSKKSFNDCWTLEAESGKWKRIANLPIGIGNGVIFQYQNNIYTGLGSNNEAFNYHIFKYSSN</sequence>
<dbReference type="Proteomes" id="UP001528920">
    <property type="component" value="Unassembled WGS sequence"/>
</dbReference>
<accession>A0ABT5VSV7</accession>
<dbReference type="RefSeq" id="WP_275109835.1">
    <property type="nucleotide sequence ID" value="NZ_JAKJSC010000001.1"/>
</dbReference>
<evidence type="ECO:0000313" key="1">
    <source>
        <dbReference type="EMBL" id="MDE5418510.1"/>
    </source>
</evidence>